<dbReference type="Proteomes" id="UP000199423">
    <property type="component" value="Unassembled WGS sequence"/>
</dbReference>
<keyword evidence="7 13" id="KW-0812">Transmembrane</keyword>
<dbReference type="RefSeq" id="WP_092864028.1">
    <property type="nucleotide sequence ID" value="NZ_FPCH01000001.1"/>
</dbReference>
<dbReference type="InterPro" id="IPR053952">
    <property type="entry name" value="K_trans_C"/>
</dbReference>
<dbReference type="PANTHER" id="PTHR30540">
    <property type="entry name" value="OSMOTIC STRESS POTASSIUM TRANSPORTER"/>
    <property type="match status" value="1"/>
</dbReference>
<dbReference type="Pfam" id="PF02705">
    <property type="entry name" value="K_trans"/>
    <property type="match status" value="1"/>
</dbReference>
<evidence type="ECO:0000256" key="8">
    <source>
        <dbReference type="ARBA" id="ARBA00022847"/>
    </source>
</evidence>
<keyword evidence="11 13" id="KW-0406">Ion transport</keyword>
<evidence type="ECO:0000256" key="7">
    <source>
        <dbReference type="ARBA" id="ARBA00022692"/>
    </source>
</evidence>
<feature type="transmembrane region" description="Helical" evidence="13">
    <location>
        <begin position="67"/>
        <end position="90"/>
    </location>
</feature>
<dbReference type="OrthoDB" id="9805577at2"/>
<evidence type="ECO:0000256" key="6">
    <source>
        <dbReference type="ARBA" id="ARBA00022538"/>
    </source>
</evidence>
<keyword evidence="4 13" id="KW-1003">Cell membrane</keyword>
<dbReference type="HAMAP" id="MF_01522">
    <property type="entry name" value="Kup"/>
    <property type="match status" value="1"/>
</dbReference>
<dbReference type="PANTHER" id="PTHR30540:SF79">
    <property type="entry name" value="LOW AFFINITY POTASSIUM TRANSPORT SYSTEM PROTEIN KUP"/>
    <property type="match status" value="1"/>
</dbReference>
<feature type="transmembrane region" description="Helical" evidence="13">
    <location>
        <begin position="440"/>
        <end position="459"/>
    </location>
</feature>
<dbReference type="InterPro" id="IPR053951">
    <property type="entry name" value="K_trans_N"/>
</dbReference>
<comment type="subcellular location">
    <subcellularLocation>
        <location evidence="13">Cell membrane</location>
        <topology evidence="13">Multi-pass membrane protein</topology>
    </subcellularLocation>
    <subcellularLocation>
        <location evidence="1">Membrane</location>
        <topology evidence="1">Multi-pass membrane protein</topology>
    </subcellularLocation>
</comment>
<evidence type="ECO:0000313" key="17">
    <source>
        <dbReference type="Proteomes" id="UP000199423"/>
    </source>
</evidence>
<comment type="similarity">
    <text evidence="2 13">Belongs to the HAK/KUP transporter (TC 2.A.72) family.</text>
</comment>
<protein>
    <recommendedName>
        <fullName evidence="13">Probable potassium transport system protein Kup</fullName>
    </recommendedName>
</protein>
<feature type="transmembrane region" description="Helical" evidence="13">
    <location>
        <begin position="410"/>
        <end position="428"/>
    </location>
</feature>
<organism evidence="16 17">
    <name type="scientific">Hyphomicrobium facile</name>
    <dbReference type="NCBI Taxonomy" id="51670"/>
    <lineage>
        <taxon>Bacteria</taxon>
        <taxon>Pseudomonadati</taxon>
        <taxon>Pseudomonadota</taxon>
        <taxon>Alphaproteobacteria</taxon>
        <taxon>Hyphomicrobiales</taxon>
        <taxon>Hyphomicrobiaceae</taxon>
        <taxon>Hyphomicrobium</taxon>
    </lineage>
</organism>
<evidence type="ECO:0000256" key="12">
    <source>
        <dbReference type="ARBA" id="ARBA00023136"/>
    </source>
</evidence>
<keyword evidence="5" id="KW-0997">Cell inner membrane</keyword>
<evidence type="ECO:0000259" key="14">
    <source>
        <dbReference type="Pfam" id="PF02705"/>
    </source>
</evidence>
<evidence type="ECO:0000313" key="16">
    <source>
        <dbReference type="EMBL" id="SFV26845.1"/>
    </source>
</evidence>
<evidence type="ECO:0000256" key="10">
    <source>
        <dbReference type="ARBA" id="ARBA00022989"/>
    </source>
</evidence>
<keyword evidence="10 13" id="KW-1133">Transmembrane helix</keyword>
<comment type="function">
    <text evidence="13">Transport of potassium into the cell. Likely operates as a K(+):H(+) symporter.</text>
</comment>
<feature type="transmembrane region" description="Helical" evidence="13">
    <location>
        <begin position="110"/>
        <end position="130"/>
    </location>
</feature>
<keyword evidence="17" id="KW-1185">Reference proteome</keyword>
<keyword evidence="12 13" id="KW-0472">Membrane</keyword>
<evidence type="ECO:0000256" key="5">
    <source>
        <dbReference type="ARBA" id="ARBA00022519"/>
    </source>
</evidence>
<feature type="transmembrane region" description="Helical" evidence="13">
    <location>
        <begin position="381"/>
        <end position="403"/>
    </location>
</feature>
<accession>A0A1I7MWU7</accession>
<gene>
    <name evidence="13" type="primary">kup</name>
    <name evidence="16" type="ORF">SAMN04488557_0611</name>
</gene>
<dbReference type="InterPro" id="IPR023051">
    <property type="entry name" value="Kup"/>
</dbReference>
<dbReference type="InterPro" id="IPR003855">
    <property type="entry name" value="K+_transporter"/>
</dbReference>
<evidence type="ECO:0000256" key="4">
    <source>
        <dbReference type="ARBA" id="ARBA00022475"/>
    </source>
</evidence>
<evidence type="ECO:0000256" key="13">
    <source>
        <dbReference type="HAMAP-Rule" id="MF_01522"/>
    </source>
</evidence>
<dbReference type="GO" id="GO:0005886">
    <property type="term" value="C:plasma membrane"/>
    <property type="evidence" value="ECO:0007669"/>
    <property type="project" value="UniProtKB-SubCell"/>
</dbReference>
<evidence type="ECO:0000256" key="2">
    <source>
        <dbReference type="ARBA" id="ARBA00007019"/>
    </source>
</evidence>
<feature type="domain" description="K+ potassium transporter integral membrane" evidence="14">
    <location>
        <begin position="29"/>
        <end position="478"/>
    </location>
</feature>
<keyword evidence="9 13" id="KW-0630">Potassium</keyword>
<dbReference type="AlphaFoldDB" id="A0A1I7MWU7"/>
<keyword evidence="6 13" id="KW-0633">Potassium transport</keyword>
<keyword evidence="8 13" id="KW-0769">Symport</keyword>
<feature type="transmembrane region" description="Helical" evidence="13">
    <location>
        <begin position="358"/>
        <end position="375"/>
    </location>
</feature>
<keyword evidence="3 13" id="KW-0813">Transport</keyword>
<dbReference type="Pfam" id="PF22776">
    <property type="entry name" value="K_trans_C"/>
    <property type="match status" value="1"/>
</dbReference>
<dbReference type="GO" id="GO:0015079">
    <property type="term" value="F:potassium ion transmembrane transporter activity"/>
    <property type="evidence" value="ECO:0007669"/>
    <property type="project" value="UniProtKB-UniRule"/>
</dbReference>
<evidence type="ECO:0000256" key="11">
    <source>
        <dbReference type="ARBA" id="ARBA00023065"/>
    </source>
</evidence>
<feature type="transmembrane region" description="Helical" evidence="13">
    <location>
        <begin position="301"/>
        <end position="325"/>
    </location>
</feature>
<name>A0A1I7MWU7_9HYPH</name>
<feature type="transmembrane region" description="Helical" evidence="13">
    <location>
        <begin position="25"/>
        <end position="47"/>
    </location>
</feature>
<evidence type="ECO:0000256" key="3">
    <source>
        <dbReference type="ARBA" id="ARBA00022448"/>
    </source>
</evidence>
<feature type="transmembrane region" description="Helical" evidence="13">
    <location>
        <begin position="260"/>
        <end position="281"/>
    </location>
</feature>
<evidence type="ECO:0000256" key="9">
    <source>
        <dbReference type="ARBA" id="ARBA00022958"/>
    </source>
</evidence>
<feature type="transmembrane region" description="Helical" evidence="13">
    <location>
        <begin position="150"/>
        <end position="172"/>
    </location>
</feature>
<feature type="domain" description="K+ potassium transporter C-terminal" evidence="15">
    <location>
        <begin position="490"/>
        <end position="637"/>
    </location>
</feature>
<reference evidence="17" key="1">
    <citation type="submission" date="2016-10" db="EMBL/GenBank/DDBJ databases">
        <authorList>
            <person name="Varghese N."/>
            <person name="Submissions S."/>
        </authorList>
    </citation>
    <scope>NUCLEOTIDE SEQUENCE [LARGE SCALE GENOMIC DNA]</scope>
    <source>
        <strain evidence="17">DSM 1565</strain>
    </source>
</reference>
<feature type="transmembrane region" description="Helical" evidence="13">
    <location>
        <begin position="224"/>
        <end position="248"/>
    </location>
</feature>
<dbReference type="GO" id="GO:0015293">
    <property type="term" value="F:symporter activity"/>
    <property type="evidence" value="ECO:0007669"/>
    <property type="project" value="UniProtKB-UniRule"/>
</dbReference>
<evidence type="ECO:0000259" key="15">
    <source>
        <dbReference type="Pfam" id="PF22776"/>
    </source>
</evidence>
<feature type="transmembrane region" description="Helical" evidence="13">
    <location>
        <begin position="184"/>
        <end position="204"/>
    </location>
</feature>
<evidence type="ECO:0000256" key="1">
    <source>
        <dbReference type="ARBA" id="ARBA00004141"/>
    </source>
</evidence>
<comment type="catalytic activity">
    <reaction evidence="13">
        <text>K(+)(in) + H(+)(in) = K(+)(out) + H(+)(out)</text>
        <dbReference type="Rhea" id="RHEA:28490"/>
        <dbReference type="ChEBI" id="CHEBI:15378"/>
        <dbReference type="ChEBI" id="CHEBI:29103"/>
    </reaction>
</comment>
<sequence length="638" mass="70339">MAQAPASVQSGAEYGAGEGHHSKNFWALAVGSVGVVFGDIGTSPLYAFKEAITAAAHRGLTTAEAALGVLSLIFWAMTLVVTIKYVLLLLRADNKGEGGMFALMALGQTVARRSAPLLGALGIAGASFFYGDAVITPAISVLSAVEGLKLIAPQFERAVIPVAIIVLAFLFWMQSRGTDRVARFFGPVMSIWFVVLGLGGLAHIADNLHVLYALNPVYGMMFVYHHGFLGLTVMGLVFLACTGAEALYADLGHFGRRPITASWVYFVMPALVLNYFGQGALVMNDAAAVENPFYRLYPDFMLIPMLILSTFATVIASQAVITGAFSLTRQAIQLGLVPRFEIRHTSESMAGQIYMPRVNWILFIAVLVAIFAFRTSSNLAAAYGVSVTAAMVIDTLMAFFVIWKCWRWPLWRVALIVIPLLLIEQAFFSANILKLFEGGWVPLAIACMLAIIMFTWVRGTRVLAKVTKRNEADLDWLVRKLEAKPPHRVSGTAVFLTGDPYAAPTSMMHNLKHNRVMHERNILLSIRTEETPRVPRHERLTIERISDHFIRIIARYGFMETPSVPKILEHARRKDCNIDIGSTSFFLSRRSLRTTAKSEMPRWQERLFIALAGSAEDATTYFQIPTDRVVEVGTQVAV</sequence>
<dbReference type="EMBL" id="FPCH01000001">
    <property type="protein sequence ID" value="SFV26845.1"/>
    <property type="molecule type" value="Genomic_DNA"/>
</dbReference>
<proteinExistence type="inferred from homology"/>
<dbReference type="STRING" id="51670.SAMN04488557_0611"/>